<dbReference type="AlphaFoldDB" id="A0AAE1L021"/>
<dbReference type="PANTHER" id="PTHR36688:SF1">
    <property type="entry name" value="ENDONUCLEASE_EXONUCLEASE_PHOSPHATASE DOMAIN-CONTAINING PROTEIN"/>
    <property type="match status" value="1"/>
</dbReference>
<dbReference type="Proteomes" id="UP001286313">
    <property type="component" value="Unassembled WGS sequence"/>
</dbReference>
<evidence type="ECO:0000313" key="2">
    <source>
        <dbReference type="Proteomes" id="UP001286313"/>
    </source>
</evidence>
<reference evidence="1" key="1">
    <citation type="submission" date="2023-10" db="EMBL/GenBank/DDBJ databases">
        <title>Genome assemblies of two species of porcelain crab, Petrolisthes cinctipes and Petrolisthes manimaculis (Anomura: Porcellanidae).</title>
        <authorList>
            <person name="Angst P."/>
        </authorList>
    </citation>
    <scope>NUCLEOTIDE SEQUENCE</scope>
    <source>
        <strain evidence="1">PB745_01</strain>
        <tissue evidence="1">Gill</tissue>
    </source>
</reference>
<evidence type="ECO:0000313" key="1">
    <source>
        <dbReference type="EMBL" id="KAK3890528.1"/>
    </source>
</evidence>
<protein>
    <submittedName>
        <fullName evidence="1">Uncharacterized protein</fullName>
    </submittedName>
</protein>
<accession>A0AAE1L021</accession>
<keyword evidence="2" id="KW-1185">Reference proteome</keyword>
<organism evidence="1 2">
    <name type="scientific">Petrolisthes cinctipes</name>
    <name type="common">Flat porcelain crab</name>
    <dbReference type="NCBI Taxonomy" id="88211"/>
    <lineage>
        <taxon>Eukaryota</taxon>
        <taxon>Metazoa</taxon>
        <taxon>Ecdysozoa</taxon>
        <taxon>Arthropoda</taxon>
        <taxon>Crustacea</taxon>
        <taxon>Multicrustacea</taxon>
        <taxon>Malacostraca</taxon>
        <taxon>Eumalacostraca</taxon>
        <taxon>Eucarida</taxon>
        <taxon>Decapoda</taxon>
        <taxon>Pleocyemata</taxon>
        <taxon>Anomura</taxon>
        <taxon>Galatheoidea</taxon>
        <taxon>Porcellanidae</taxon>
        <taxon>Petrolisthes</taxon>
    </lineage>
</organism>
<dbReference type="InterPro" id="IPR052560">
    <property type="entry name" value="RdDP_mobile_element"/>
</dbReference>
<name>A0AAE1L021_PETCI</name>
<dbReference type="PANTHER" id="PTHR36688">
    <property type="entry name" value="ENDO/EXONUCLEASE/PHOSPHATASE DOMAIN-CONTAINING PROTEIN"/>
    <property type="match status" value="1"/>
</dbReference>
<comment type="caution">
    <text evidence="1">The sequence shown here is derived from an EMBL/GenBank/DDBJ whole genome shotgun (WGS) entry which is preliminary data.</text>
</comment>
<sequence>MTTEQILQYCSRRPSLPLTNPDLAFISARHTLNIDIAVGDPIPRTQHWPLIIDVRPVVRPYETHNKPRFNYRKANWEDFTSDLEIAITSIPAVAEEYDRFQALVWTTAKRNIPRRRRKTYIPGLTAPAKDLDKEYIQAFNEDPFAEDTLQLGEDL</sequence>
<dbReference type="EMBL" id="JAWQEG010000411">
    <property type="protein sequence ID" value="KAK3890528.1"/>
    <property type="molecule type" value="Genomic_DNA"/>
</dbReference>
<gene>
    <name evidence="1" type="ORF">Pcinc_005502</name>
</gene>
<proteinExistence type="predicted"/>